<accession>A0A318KTX1</accession>
<dbReference type="Proteomes" id="UP000247555">
    <property type="component" value="Unassembled WGS sequence"/>
</dbReference>
<comment type="caution">
    <text evidence="2">The sequence shown here is derived from an EMBL/GenBank/DDBJ whole genome shotgun (WGS) entry which is preliminary data.</text>
</comment>
<feature type="chain" id="PRO_5016268754" evidence="1">
    <location>
        <begin position="24"/>
        <end position="179"/>
    </location>
</feature>
<dbReference type="RefSeq" id="WP_110390595.1">
    <property type="nucleotide sequence ID" value="NZ_QJKI01000008.1"/>
</dbReference>
<feature type="signal peptide" evidence="1">
    <location>
        <begin position="1"/>
        <end position="23"/>
    </location>
</feature>
<gene>
    <name evidence="2" type="ORF">DFR34_10826</name>
</gene>
<proteinExistence type="predicted"/>
<keyword evidence="1" id="KW-0732">Signal</keyword>
<protein>
    <submittedName>
        <fullName evidence="2">Uncharacterized protein</fullName>
    </submittedName>
</protein>
<sequence>MRIPSFAPLLCCLLLPLSMPTHAATSPPATAPASQGLGITTMQLIDGLQPQKREDSRLATGEAREMVTLSKISTLEVIGPARNVSRWSLMFGMPADDNQAAMLSYMTATVTLANTFPAWRGDADNPGKWLVAAVKQLAKNINKNRNDPAPVLKSRDGRKIKLQILPALGGIMILSVEPK</sequence>
<evidence type="ECO:0000256" key="1">
    <source>
        <dbReference type="SAM" id="SignalP"/>
    </source>
</evidence>
<organism evidence="2 3">
    <name type="scientific">Rivihabitans pingtungensis</name>
    <dbReference type="NCBI Taxonomy" id="1054498"/>
    <lineage>
        <taxon>Bacteria</taxon>
        <taxon>Pseudomonadati</taxon>
        <taxon>Pseudomonadota</taxon>
        <taxon>Betaproteobacteria</taxon>
        <taxon>Neisseriales</taxon>
        <taxon>Aquaspirillaceae</taxon>
        <taxon>Rivihabitans</taxon>
    </lineage>
</organism>
<evidence type="ECO:0000313" key="3">
    <source>
        <dbReference type="Proteomes" id="UP000247555"/>
    </source>
</evidence>
<evidence type="ECO:0000313" key="2">
    <source>
        <dbReference type="EMBL" id="PXX79136.1"/>
    </source>
</evidence>
<dbReference type="EMBL" id="QJKI01000008">
    <property type="protein sequence ID" value="PXX79136.1"/>
    <property type="molecule type" value="Genomic_DNA"/>
</dbReference>
<name>A0A318KTX1_9NEIS</name>
<dbReference type="AlphaFoldDB" id="A0A318KTX1"/>
<keyword evidence="3" id="KW-1185">Reference proteome</keyword>
<reference evidence="2 3" key="1">
    <citation type="submission" date="2018-05" db="EMBL/GenBank/DDBJ databases">
        <title>Genomic Encyclopedia of Type Strains, Phase IV (KMG-IV): sequencing the most valuable type-strain genomes for metagenomic binning, comparative biology and taxonomic classification.</title>
        <authorList>
            <person name="Goeker M."/>
        </authorList>
    </citation>
    <scope>NUCLEOTIDE SEQUENCE [LARGE SCALE GENOMIC DNA]</scope>
    <source>
        <strain evidence="2 3">DSM 29661</strain>
    </source>
</reference>